<feature type="transmembrane region" description="Helical" evidence="8">
    <location>
        <begin position="374"/>
        <end position="395"/>
    </location>
</feature>
<comment type="similarity">
    <text evidence="2 8">Belongs to the organo anion transporter (TC 2.A.60) family.</text>
</comment>
<dbReference type="GO" id="GO:0043252">
    <property type="term" value="P:sodium-independent organic anion transport"/>
    <property type="evidence" value="ECO:0007669"/>
    <property type="project" value="TreeGrafter"/>
</dbReference>
<gene>
    <name evidence="11" type="ORF">APHIGO_LOCUS5277</name>
</gene>
<dbReference type="Proteomes" id="UP001154329">
    <property type="component" value="Chromosome 2"/>
</dbReference>
<evidence type="ECO:0000256" key="7">
    <source>
        <dbReference type="ARBA" id="ARBA00023157"/>
    </source>
</evidence>
<dbReference type="Gene3D" id="1.20.1250.20">
    <property type="entry name" value="MFS general substrate transporter like domains"/>
    <property type="match status" value="1"/>
</dbReference>
<dbReference type="EMBL" id="OU899035">
    <property type="protein sequence ID" value="CAH1723739.1"/>
    <property type="molecule type" value="Genomic_DNA"/>
</dbReference>
<keyword evidence="5 8" id="KW-1133">Transmembrane helix</keyword>
<feature type="transmembrane region" description="Helical" evidence="8">
    <location>
        <begin position="487"/>
        <end position="506"/>
    </location>
</feature>
<evidence type="ECO:0000259" key="10">
    <source>
        <dbReference type="PROSITE" id="PS51465"/>
    </source>
</evidence>
<evidence type="ECO:0000256" key="2">
    <source>
        <dbReference type="ARBA" id="ARBA00009657"/>
    </source>
</evidence>
<feature type="transmembrane region" description="Helical" evidence="8">
    <location>
        <begin position="719"/>
        <end position="741"/>
    </location>
</feature>
<reference evidence="11" key="1">
    <citation type="submission" date="2022-02" db="EMBL/GenBank/DDBJ databases">
        <authorList>
            <person name="King R."/>
        </authorList>
    </citation>
    <scope>NUCLEOTIDE SEQUENCE</scope>
</reference>
<evidence type="ECO:0000256" key="5">
    <source>
        <dbReference type="ARBA" id="ARBA00022989"/>
    </source>
</evidence>
<comment type="subcellular location">
    <subcellularLocation>
        <location evidence="1 8">Cell membrane</location>
        <topology evidence="1 8">Multi-pass membrane protein</topology>
    </subcellularLocation>
</comment>
<keyword evidence="3" id="KW-1003">Cell membrane</keyword>
<dbReference type="InterPro" id="IPR004156">
    <property type="entry name" value="OATP"/>
</dbReference>
<feature type="transmembrane region" description="Helical" evidence="8">
    <location>
        <begin position="446"/>
        <end position="467"/>
    </location>
</feature>
<dbReference type="CDD" id="cd17336">
    <property type="entry name" value="MFS_SLCO_OATP"/>
    <property type="match status" value="1"/>
</dbReference>
<keyword evidence="6 8" id="KW-0472">Membrane</keyword>
<sequence>MYDNRSTYLRFSFFVFCRHHDGPEQCSTVSRARPKTTTVQQSRSGTAVTRSVRREKWPRSKGRTGTEADEKESAAADSMLVIPVIGDRNVADARHDDDDDDDDVQCGIGPCRSKWMQVFASKQVFLATFCFSWVLQGMFSTYFVSVITTLEKLFQLQSKTMGLVLSATEIGQIGSSLLLTYYGGQGHRPRWIASSMVLFGVATFACSSPHFLFGHHQYSPASNMGGGGGGFAGSEGNATNLADYYPSNVCVPPDLTNGQTSHQPLVQQHEMCEQNELSEQLEQSRNTQIVLVIFFTSLLGVGIGQTAVYTLGIPFIDDNVASRESPLYFSITIGVRILGPSFGFLLGALCTSLYADLSNEPNMDTNNPRWVGAWWLGLVGISATLLLTSIPMFAFPKRLSSPPSACNGAVKKQHPPPYDGLPSVPKAPKLKDFPTAVKRLLKNDMLMYRTASSVFHLLPLAGIYTFLPKYFESQFHFPTHTANMVTGIYGIMVMGIGIIISGIFILKKNPNARAVAAWIAFTALAYAIGMCILMFFGCPTTNITGLQYDELNQPKFVSPCSDQCVCDEEMFSPICGVDGITYFSACHAGCRNQTFGKEYSVGYKFTDCQCMNNNVTEAYPGSCKDDCEDSGFWYIALFSLFVFIHSTSEVGSMLLILRCVHPQDKAMALGLIQFAIGLFGNVPCPILYGAVVDSACLIWEMTCGKQGACSLYNSDSFRIFYHGVTGALMMCAFFVDIIVWYKAGSINFEDDHQLPVNEEELSQLTPITDKTETTV</sequence>
<dbReference type="Pfam" id="PF07648">
    <property type="entry name" value="Kazal_2"/>
    <property type="match status" value="1"/>
</dbReference>
<keyword evidence="8" id="KW-0406">Ion transport</keyword>
<accession>A0A9P0J493</accession>
<feature type="transmembrane region" description="Helical" evidence="8">
    <location>
        <begin position="669"/>
        <end position="691"/>
    </location>
</feature>
<feature type="compositionally biased region" description="Polar residues" evidence="9">
    <location>
        <begin position="28"/>
        <end position="49"/>
    </location>
</feature>
<dbReference type="InterPro" id="IPR002350">
    <property type="entry name" value="Kazal_dom"/>
</dbReference>
<feature type="transmembrane region" description="Helical" evidence="8">
    <location>
        <begin position="632"/>
        <end position="657"/>
    </location>
</feature>
<evidence type="ECO:0000256" key="3">
    <source>
        <dbReference type="ARBA" id="ARBA00022475"/>
    </source>
</evidence>
<dbReference type="GO" id="GO:0016323">
    <property type="term" value="C:basolateral plasma membrane"/>
    <property type="evidence" value="ECO:0007669"/>
    <property type="project" value="TreeGrafter"/>
</dbReference>
<feature type="transmembrane region" description="Helical" evidence="8">
    <location>
        <begin position="124"/>
        <end position="143"/>
    </location>
</feature>
<feature type="transmembrane region" description="Helical" evidence="8">
    <location>
        <begin position="289"/>
        <end position="315"/>
    </location>
</feature>
<dbReference type="PANTHER" id="PTHR11388:SF159">
    <property type="entry name" value="SOLUTE CARRIER ORGANIC ANION TRANSPORTER FAMILY MEMBER 74D"/>
    <property type="match status" value="1"/>
</dbReference>
<dbReference type="InterPro" id="IPR036058">
    <property type="entry name" value="Kazal_dom_sf"/>
</dbReference>
<dbReference type="AlphaFoldDB" id="A0A9P0J493"/>
<evidence type="ECO:0000313" key="11">
    <source>
        <dbReference type="EMBL" id="CAH1723739.1"/>
    </source>
</evidence>
<dbReference type="SUPFAM" id="SSF103473">
    <property type="entry name" value="MFS general substrate transporter"/>
    <property type="match status" value="1"/>
</dbReference>
<keyword evidence="4 8" id="KW-0812">Transmembrane</keyword>
<name>A0A9P0J493_APHGO</name>
<keyword evidence="12" id="KW-1185">Reference proteome</keyword>
<dbReference type="PANTHER" id="PTHR11388">
    <property type="entry name" value="ORGANIC ANION TRANSPORTER"/>
    <property type="match status" value="1"/>
</dbReference>
<evidence type="ECO:0000256" key="4">
    <source>
        <dbReference type="ARBA" id="ARBA00022692"/>
    </source>
</evidence>
<dbReference type="NCBIfam" id="TIGR00805">
    <property type="entry name" value="oat"/>
    <property type="match status" value="1"/>
</dbReference>
<dbReference type="GO" id="GO:0015347">
    <property type="term" value="F:sodium-independent organic anion transmembrane transporter activity"/>
    <property type="evidence" value="ECO:0007669"/>
    <property type="project" value="TreeGrafter"/>
</dbReference>
<feature type="transmembrane region" description="Helical" evidence="8">
    <location>
        <begin position="515"/>
        <end position="536"/>
    </location>
</feature>
<protein>
    <recommendedName>
        <fullName evidence="8">Solute carrier organic anion transporter family member</fullName>
    </recommendedName>
</protein>
<evidence type="ECO:0000256" key="6">
    <source>
        <dbReference type="ARBA" id="ARBA00023136"/>
    </source>
</evidence>
<feature type="transmembrane region" description="Helical" evidence="8">
    <location>
        <begin position="191"/>
        <end position="213"/>
    </location>
</feature>
<feature type="compositionally biased region" description="Basic and acidic residues" evidence="9">
    <location>
        <begin position="52"/>
        <end position="74"/>
    </location>
</feature>
<dbReference type="InterPro" id="IPR036259">
    <property type="entry name" value="MFS_trans_sf"/>
</dbReference>
<evidence type="ECO:0000256" key="1">
    <source>
        <dbReference type="ARBA" id="ARBA00004651"/>
    </source>
</evidence>
<organism evidence="11 12">
    <name type="scientific">Aphis gossypii</name>
    <name type="common">Cotton aphid</name>
    <dbReference type="NCBI Taxonomy" id="80765"/>
    <lineage>
        <taxon>Eukaryota</taxon>
        <taxon>Metazoa</taxon>
        <taxon>Ecdysozoa</taxon>
        <taxon>Arthropoda</taxon>
        <taxon>Hexapoda</taxon>
        <taxon>Insecta</taxon>
        <taxon>Pterygota</taxon>
        <taxon>Neoptera</taxon>
        <taxon>Paraneoptera</taxon>
        <taxon>Hemiptera</taxon>
        <taxon>Sternorrhyncha</taxon>
        <taxon>Aphidomorpha</taxon>
        <taxon>Aphidoidea</taxon>
        <taxon>Aphididae</taxon>
        <taxon>Aphidini</taxon>
        <taxon>Aphis</taxon>
        <taxon>Aphis</taxon>
    </lineage>
</organism>
<dbReference type="PROSITE" id="PS51465">
    <property type="entry name" value="KAZAL_2"/>
    <property type="match status" value="1"/>
</dbReference>
<feature type="region of interest" description="Disordered" evidence="9">
    <location>
        <begin position="28"/>
        <end position="74"/>
    </location>
</feature>
<feature type="transmembrane region" description="Helical" evidence="8">
    <location>
        <begin position="327"/>
        <end position="354"/>
    </location>
</feature>
<evidence type="ECO:0000313" key="12">
    <source>
        <dbReference type="Proteomes" id="UP001154329"/>
    </source>
</evidence>
<keyword evidence="8" id="KW-0813">Transport</keyword>
<evidence type="ECO:0000256" key="9">
    <source>
        <dbReference type="SAM" id="MobiDB-lite"/>
    </source>
</evidence>
<evidence type="ECO:0000256" key="8">
    <source>
        <dbReference type="RuleBase" id="RU362056"/>
    </source>
</evidence>
<dbReference type="Pfam" id="PF03137">
    <property type="entry name" value="OATP"/>
    <property type="match status" value="1"/>
</dbReference>
<keyword evidence="7" id="KW-1015">Disulfide bond</keyword>
<proteinExistence type="inferred from homology"/>
<feature type="domain" description="Kazal-like" evidence="10">
    <location>
        <begin position="554"/>
        <end position="612"/>
    </location>
</feature>
<dbReference type="SUPFAM" id="SSF100895">
    <property type="entry name" value="Kazal-type serine protease inhibitors"/>
    <property type="match status" value="1"/>
</dbReference>
<feature type="transmembrane region" description="Helical" evidence="8">
    <location>
        <begin position="163"/>
        <end position="184"/>
    </location>
</feature>
<dbReference type="GO" id="GO:0006811">
    <property type="term" value="P:monoatomic ion transport"/>
    <property type="evidence" value="ECO:0007669"/>
    <property type="project" value="UniProtKB-KW"/>
</dbReference>
<reference evidence="11" key="2">
    <citation type="submission" date="2022-10" db="EMBL/GenBank/DDBJ databases">
        <authorList>
            <consortium name="ENA_rothamsted_submissions"/>
            <consortium name="culmorum"/>
            <person name="King R."/>
        </authorList>
    </citation>
    <scope>NUCLEOTIDE SEQUENCE</scope>
</reference>
<dbReference type="Gene3D" id="3.30.60.30">
    <property type="match status" value="1"/>
</dbReference>